<dbReference type="PANTHER" id="PTHR11439:SF483">
    <property type="entry name" value="PEPTIDE SYNTHASE GLIP-LIKE, PUTATIVE (AFU_ORTHOLOGUE AFUA_3G12920)-RELATED"/>
    <property type="match status" value="1"/>
</dbReference>
<sequence>KQHWIGVKRVLRYLKGTLDYGLIYEGSESGDILLHGFADADWAGDIDTRKSTSGYVFKVGNSTVSWKSKRQSIVALSTTEAEYVALSQATQEVIWLRTLFKGMDFEQTDPSKMFEDNQGAIDLAKNPTHHSRTKHIDIKFHHVRDAVAKKVIDLEYCP</sequence>
<proteinExistence type="predicted"/>
<reference evidence="1" key="1">
    <citation type="submission" date="2021-01" db="UniProtKB">
        <authorList>
            <consortium name="EnsemblMetazoa"/>
        </authorList>
    </citation>
    <scope>IDENTIFICATION</scope>
</reference>
<dbReference type="CDD" id="cd09272">
    <property type="entry name" value="RNase_HI_RT_Ty1"/>
    <property type="match status" value="1"/>
</dbReference>
<organism evidence="1 2">
    <name type="scientific">Clytia hemisphaerica</name>
    <dbReference type="NCBI Taxonomy" id="252671"/>
    <lineage>
        <taxon>Eukaryota</taxon>
        <taxon>Metazoa</taxon>
        <taxon>Cnidaria</taxon>
        <taxon>Hydrozoa</taxon>
        <taxon>Hydroidolina</taxon>
        <taxon>Leptothecata</taxon>
        <taxon>Obeliida</taxon>
        <taxon>Clytiidae</taxon>
        <taxon>Clytia</taxon>
    </lineage>
</organism>
<name>A0A7M5V2B3_9CNID</name>
<dbReference type="OrthoDB" id="6018371at2759"/>
<dbReference type="AlphaFoldDB" id="A0A7M5V2B3"/>
<protein>
    <recommendedName>
        <fullName evidence="3">Polyprotein</fullName>
    </recommendedName>
</protein>
<keyword evidence="2" id="KW-1185">Reference proteome</keyword>
<evidence type="ECO:0000313" key="2">
    <source>
        <dbReference type="Proteomes" id="UP000594262"/>
    </source>
</evidence>
<dbReference type="EnsemblMetazoa" id="CLYHEMT001183.1">
    <property type="protein sequence ID" value="CLYHEMP001183.1"/>
    <property type="gene ID" value="CLYHEMG001183"/>
</dbReference>
<evidence type="ECO:0008006" key="3">
    <source>
        <dbReference type="Google" id="ProtNLM"/>
    </source>
</evidence>
<evidence type="ECO:0000313" key="1">
    <source>
        <dbReference type="EnsemblMetazoa" id="CLYHEMP001183.1"/>
    </source>
</evidence>
<dbReference type="Proteomes" id="UP000594262">
    <property type="component" value="Unplaced"/>
</dbReference>
<dbReference type="PANTHER" id="PTHR11439">
    <property type="entry name" value="GAG-POL-RELATED RETROTRANSPOSON"/>
    <property type="match status" value="1"/>
</dbReference>
<accession>A0A7M5V2B3</accession>